<dbReference type="Proteomes" id="UP000034316">
    <property type="component" value="Unassembled WGS sequence"/>
</dbReference>
<evidence type="ECO:0000313" key="2">
    <source>
        <dbReference type="Proteomes" id="UP000034316"/>
    </source>
</evidence>
<dbReference type="AlphaFoldDB" id="A0A0G0D3I4"/>
<gene>
    <name evidence="1" type="ORF">UR93_C0009G0022</name>
</gene>
<proteinExistence type="predicted"/>
<protein>
    <submittedName>
        <fullName evidence="1">Uncharacterized protein</fullName>
    </submittedName>
</protein>
<organism evidence="1 2">
    <name type="scientific">Berkelbacteria bacterium GW2011_GWA2_35_9</name>
    <dbReference type="NCBI Taxonomy" id="1618333"/>
    <lineage>
        <taxon>Bacteria</taxon>
        <taxon>Candidatus Berkelbacteria</taxon>
    </lineage>
</organism>
<accession>A0A0G0D3I4</accession>
<evidence type="ECO:0000313" key="1">
    <source>
        <dbReference type="EMBL" id="KKP88734.1"/>
    </source>
</evidence>
<name>A0A0G0D3I4_9BACT</name>
<comment type="caution">
    <text evidence="1">The sequence shown here is derived from an EMBL/GenBank/DDBJ whole genome shotgun (WGS) entry which is preliminary data.</text>
</comment>
<dbReference type="EMBL" id="LBRB01000009">
    <property type="protein sequence ID" value="KKP88734.1"/>
    <property type="molecule type" value="Genomic_DNA"/>
</dbReference>
<reference evidence="1 2" key="1">
    <citation type="journal article" date="2015" name="Nature">
        <title>rRNA introns, odd ribosomes, and small enigmatic genomes across a large radiation of phyla.</title>
        <authorList>
            <person name="Brown C.T."/>
            <person name="Hug L.A."/>
            <person name="Thomas B.C."/>
            <person name="Sharon I."/>
            <person name="Castelle C.J."/>
            <person name="Singh A."/>
            <person name="Wilkins M.J."/>
            <person name="Williams K.H."/>
            <person name="Banfield J.F."/>
        </authorList>
    </citation>
    <scope>NUCLEOTIDE SEQUENCE [LARGE SCALE GENOMIC DNA]</scope>
</reference>
<sequence>MLYIDEADPEFTYFLEKKKNYFRFDPRIKGKTVHKINYNIEGSFGFRNRYGEVCVQAVFLIRPNVHVEIRRVELEGFARYINEDEIKRQIKTAVYELNRIRVNDGLFTELCDPTNIDQQNDVRSTICEFMRANLNSFGFDLDWTRTRFSLG</sequence>